<feature type="region of interest" description="Disordered" evidence="1">
    <location>
        <begin position="1"/>
        <end position="62"/>
    </location>
</feature>
<organism evidence="2 3">
    <name type="scientific">Dothistroma septosporum (strain NZE10 / CBS 128990)</name>
    <name type="common">Red band needle blight fungus</name>
    <name type="synonym">Mycosphaerella pini</name>
    <dbReference type="NCBI Taxonomy" id="675120"/>
    <lineage>
        <taxon>Eukaryota</taxon>
        <taxon>Fungi</taxon>
        <taxon>Dikarya</taxon>
        <taxon>Ascomycota</taxon>
        <taxon>Pezizomycotina</taxon>
        <taxon>Dothideomycetes</taxon>
        <taxon>Dothideomycetidae</taxon>
        <taxon>Mycosphaerellales</taxon>
        <taxon>Mycosphaerellaceae</taxon>
        <taxon>Dothistroma</taxon>
    </lineage>
</organism>
<sequence>MSVHPTRAHAFRRVNTSTSHEPASHRTIASATVATDVFKRPSKTQQITGTSQTRHRQRRTHH</sequence>
<feature type="compositionally biased region" description="Basic residues" evidence="1">
    <location>
        <begin position="53"/>
        <end position="62"/>
    </location>
</feature>
<name>N1PJ03_DOTSN</name>
<dbReference type="AlphaFoldDB" id="N1PJ03"/>
<dbReference type="HOGENOM" id="CLU_2904171_0_0_1"/>
<feature type="compositionally biased region" description="Basic residues" evidence="1">
    <location>
        <begin position="1"/>
        <end position="12"/>
    </location>
</feature>
<evidence type="ECO:0000313" key="2">
    <source>
        <dbReference type="EMBL" id="EME42372.1"/>
    </source>
</evidence>
<protein>
    <submittedName>
        <fullName evidence="2">Uncharacterized protein</fullName>
    </submittedName>
</protein>
<evidence type="ECO:0000313" key="3">
    <source>
        <dbReference type="Proteomes" id="UP000016933"/>
    </source>
</evidence>
<gene>
    <name evidence="2" type="ORF">DOTSEDRAFT_73258</name>
</gene>
<reference evidence="3" key="1">
    <citation type="journal article" date="2012" name="PLoS Genet.">
        <title>The genomes of the fungal plant pathogens Cladosporium fulvum and Dothistroma septosporum reveal adaptation to different hosts and lifestyles but also signatures of common ancestry.</title>
        <authorList>
            <person name="de Wit P.J.G.M."/>
            <person name="van der Burgt A."/>
            <person name="Oekmen B."/>
            <person name="Stergiopoulos I."/>
            <person name="Abd-Elsalam K.A."/>
            <person name="Aerts A.L."/>
            <person name="Bahkali A.H."/>
            <person name="Beenen H.G."/>
            <person name="Chettri P."/>
            <person name="Cox M.P."/>
            <person name="Datema E."/>
            <person name="de Vries R.P."/>
            <person name="Dhillon B."/>
            <person name="Ganley A.R."/>
            <person name="Griffiths S.A."/>
            <person name="Guo Y."/>
            <person name="Hamelin R.C."/>
            <person name="Henrissat B."/>
            <person name="Kabir M.S."/>
            <person name="Jashni M.K."/>
            <person name="Kema G."/>
            <person name="Klaubauf S."/>
            <person name="Lapidus A."/>
            <person name="Levasseur A."/>
            <person name="Lindquist E."/>
            <person name="Mehrabi R."/>
            <person name="Ohm R.A."/>
            <person name="Owen T.J."/>
            <person name="Salamov A."/>
            <person name="Schwelm A."/>
            <person name="Schijlen E."/>
            <person name="Sun H."/>
            <person name="van den Burg H.A."/>
            <person name="van Ham R.C.H.J."/>
            <person name="Zhang S."/>
            <person name="Goodwin S.B."/>
            <person name="Grigoriev I.V."/>
            <person name="Collemare J."/>
            <person name="Bradshaw R.E."/>
        </authorList>
    </citation>
    <scope>NUCLEOTIDE SEQUENCE [LARGE SCALE GENOMIC DNA]</scope>
    <source>
        <strain evidence="3">NZE10 / CBS 128990</strain>
    </source>
</reference>
<proteinExistence type="predicted"/>
<reference evidence="2 3" key="2">
    <citation type="journal article" date="2012" name="PLoS Pathog.">
        <title>Diverse lifestyles and strategies of plant pathogenesis encoded in the genomes of eighteen Dothideomycetes fungi.</title>
        <authorList>
            <person name="Ohm R.A."/>
            <person name="Feau N."/>
            <person name="Henrissat B."/>
            <person name="Schoch C.L."/>
            <person name="Horwitz B.A."/>
            <person name="Barry K.W."/>
            <person name="Condon B.J."/>
            <person name="Copeland A.C."/>
            <person name="Dhillon B."/>
            <person name="Glaser F."/>
            <person name="Hesse C.N."/>
            <person name="Kosti I."/>
            <person name="LaButti K."/>
            <person name="Lindquist E.A."/>
            <person name="Lucas S."/>
            <person name="Salamov A.A."/>
            <person name="Bradshaw R.E."/>
            <person name="Ciuffetti L."/>
            <person name="Hamelin R.C."/>
            <person name="Kema G.H.J."/>
            <person name="Lawrence C."/>
            <person name="Scott J.A."/>
            <person name="Spatafora J.W."/>
            <person name="Turgeon B.G."/>
            <person name="de Wit P.J.G.M."/>
            <person name="Zhong S."/>
            <person name="Goodwin S.B."/>
            <person name="Grigoriev I.V."/>
        </authorList>
    </citation>
    <scope>NUCLEOTIDE SEQUENCE [LARGE SCALE GENOMIC DNA]</scope>
    <source>
        <strain evidence="3">NZE10 / CBS 128990</strain>
    </source>
</reference>
<dbReference type="EMBL" id="KB446541">
    <property type="protein sequence ID" value="EME42372.1"/>
    <property type="molecule type" value="Genomic_DNA"/>
</dbReference>
<evidence type="ECO:0000256" key="1">
    <source>
        <dbReference type="SAM" id="MobiDB-lite"/>
    </source>
</evidence>
<dbReference type="Proteomes" id="UP000016933">
    <property type="component" value="Unassembled WGS sequence"/>
</dbReference>
<accession>N1PJ03</accession>
<keyword evidence="3" id="KW-1185">Reference proteome</keyword>
<feature type="compositionally biased region" description="Polar residues" evidence="1">
    <location>
        <begin position="14"/>
        <end position="33"/>
    </location>
</feature>